<dbReference type="AlphaFoldDB" id="A0A7M7J3P9"/>
<dbReference type="GeneID" id="111243743"/>
<comment type="similarity">
    <text evidence="1">Belongs to the peptidase M20A family.</text>
</comment>
<dbReference type="Gene3D" id="3.30.70.360">
    <property type="match status" value="1"/>
</dbReference>
<dbReference type="GO" id="GO:0016805">
    <property type="term" value="F:dipeptidase activity"/>
    <property type="evidence" value="ECO:0007669"/>
    <property type="project" value="InterPro"/>
</dbReference>
<name>A0A7M7J3P9_VARDE</name>
<dbReference type="Proteomes" id="UP000594260">
    <property type="component" value="Unplaced"/>
</dbReference>
<dbReference type="InterPro" id="IPR017144">
    <property type="entry name" value="Xaa-Arg_dipeptidase"/>
</dbReference>
<reference evidence="2" key="1">
    <citation type="submission" date="2021-01" db="UniProtKB">
        <authorList>
            <consortium name="EnsemblMetazoa"/>
        </authorList>
    </citation>
    <scope>IDENTIFICATION</scope>
</reference>
<protein>
    <recommendedName>
        <fullName evidence="1">Peptidase M20 domain-containing protein 2</fullName>
    </recommendedName>
</protein>
<evidence type="ECO:0000256" key="1">
    <source>
        <dbReference type="PIRNR" id="PIRNR037226"/>
    </source>
</evidence>
<dbReference type="PANTHER" id="PTHR30575">
    <property type="entry name" value="PEPTIDASE M20"/>
    <property type="match status" value="1"/>
</dbReference>
<keyword evidence="3" id="KW-1185">Reference proteome</keyword>
<dbReference type="EnsemblMetazoa" id="XM_022789976">
    <property type="protein sequence ID" value="XP_022645711"/>
    <property type="gene ID" value="LOC111243743"/>
</dbReference>
<evidence type="ECO:0000313" key="3">
    <source>
        <dbReference type="Proteomes" id="UP000594260"/>
    </source>
</evidence>
<accession>A0A7M7J3P9</accession>
<dbReference type="PIRSF" id="PIRSF037226">
    <property type="entry name" value="Amidohydrolase_ACY1L2_prd"/>
    <property type="match status" value="1"/>
</dbReference>
<dbReference type="PANTHER" id="PTHR30575:SF0">
    <property type="entry name" value="XAA-ARG DIPEPTIDASE"/>
    <property type="match status" value="1"/>
</dbReference>
<dbReference type="SUPFAM" id="SSF53187">
    <property type="entry name" value="Zn-dependent exopeptidases"/>
    <property type="match status" value="1"/>
</dbReference>
<dbReference type="RefSeq" id="XP_022645711.1">
    <property type="nucleotide sequence ID" value="XM_022789976.1"/>
</dbReference>
<dbReference type="Gene3D" id="3.40.630.10">
    <property type="entry name" value="Zn peptidases"/>
    <property type="match status" value="1"/>
</dbReference>
<sequence>MTVKETDIVEDALLQEGLKKYRKLLRRINDEIWEHPEIRFVEHRAHDLLTKVLEEHQFKVTRNYILETGFRAEFSPESGKYASLGPNVCFICEYDALPIVGHACGHNLIAESGIAMALLTQHVMTECPSRYPGKITVIGSPGEEGGGGKIIMIEAFNDVDVAMMLHPSNKGILHTESICSSRIFAAYSGKRPEETAHYFPSLDRMLPGSESDAAVAAYNAIQVLRAEMPHQWRIGAVIKKIDHSLGLEITYRTLHGADMSVLCARIVKCLEAGGAAAGCQLDWRFTDPYLNMWPNICLGSTVYSYLKRPEILFEYGLNKEFNALLSTDMGNVSHLVPSIHPMYYIDTPTSLHHPDFAKQANTPEAENRMLDCAQAAAHTALKLLRDPNELLRVKKEFLEKKNSAQKDI</sequence>
<evidence type="ECO:0000313" key="2">
    <source>
        <dbReference type="EnsemblMetazoa" id="XP_022645711"/>
    </source>
</evidence>
<organism evidence="2 3">
    <name type="scientific">Varroa destructor</name>
    <name type="common">Honeybee mite</name>
    <dbReference type="NCBI Taxonomy" id="109461"/>
    <lineage>
        <taxon>Eukaryota</taxon>
        <taxon>Metazoa</taxon>
        <taxon>Ecdysozoa</taxon>
        <taxon>Arthropoda</taxon>
        <taxon>Chelicerata</taxon>
        <taxon>Arachnida</taxon>
        <taxon>Acari</taxon>
        <taxon>Parasitiformes</taxon>
        <taxon>Mesostigmata</taxon>
        <taxon>Gamasina</taxon>
        <taxon>Dermanyssoidea</taxon>
        <taxon>Varroidae</taxon>
        <taxon>Varroa</taxon>
    </lineage>
</organism>
<proteinExistence type="inferred from homology"/>
<dbReference type="InterPro" id="IPR052030">
    <property type="entry name" value="Peptidase_M20/M20A_hydrolases"/>
</dbReference>